<dbReference type="RefSeq" id="WP_343774522.1">
    <property type="nucleotide sequence ID" value="NZ_BAAADV010000007.1"/>
</dbReference>
<keyword evidence="8" id="KW-1185">Reference proteome</keyword>
<evidence type="ECO:0000256" key="4">
    <source>
        <dbReference type="ARBA" id="ARBA00023136"/>
    </source>
</evidence>
<feature type="transmembrane region" description="Helical" evidence="5">
    <location>
        <begin position="290"/>
        <end position="307"/>
    </location>
</feature>
<evidence type="ECO:0000256" key="5">
    <source>
        <dbReference type="SAM" id="Phobius"/>
    </source>
</evidence>
<dbReference type="EMBL" id="BAAADV010000007">
    <property type="protein sequence ID" value="GAA0677290.1"/>
    <property type="molecule type" value="Genomic_DNA"/>
</dbReference>
<evidence type="ECO:0000256" key="3">
    <source>
        <dbReference type="ARBA" id="ARBA00022989"/>
    </source>
</evidence>
<keyword evidence="3 5" id="KW-1133">Transmembrane helix</keyword>
<feature type="transmembrane region" description="Helical" evidence="5">
    <location>
        <begin position="229"/>
        <end position="247"/>
    </location>
</feature>
<dbReference type="Proteomes" id="UP001500420">
    <property type="component" value="Unassembled WGS sequence"/>
</dbReference>
<dbReference type="PANTHER" id="PTHR43471">
    <property type="entry name" value="ABC TRANSPORTER PERMEASE"/>
    <property type="match status" value="1"/>
</dbReference>
<comment type="subcellular location">
    <subcellularLocation>
        <location evidence="1">Membrane</location>
        <topology evidence="1">Multi-pass membrane protein</topology>
    </subcellularLocation>
</comment>
<comment type="caution">
    <text evidence="7">The sequence shown here is derived from an EMBL/GenBank/DDBJ whole genome shotgun (WGS) entry which is preliminary data.</text>
</comment>
<dbReference type="PANTHER" id="PTHR43471:SF3">
    <property type="entry name" value="ABC TRANSPORTER PERMEASE PROTEIN NATB"/>
    <property type="match status" value="1"/>
</dbReference>
<evidence type="ECO:0000256" key="1">
    <source>
        <dbReference type="ARBA" id="ARBA00004141"/>
    </source>
</evidence>
<dbReference type="GO" id="GO:0016020">
    <property type="term" value="C:membrane"/>
    <property type="evidence" value="ECO:0007669"/>
    <property type="project" value="UniProtKB-SubCell"/>
</dbReference>
<evidence type="ECO:0000313" key="8">
    <source>
        <dbReference type="Proteomes" id="UP001500420"/>
    </source>
</evidence>
<name>A0AAV3TBC7_9EURY</name>
<gene>
    <name evidence="7" type="ORF">GCM10009020_26490</name>
</gene>
<keyword evidence="2 5" id="KW-0812">Transmembrane</keyword>
<evidence type="ECO:0000256" key="2">
    <source>
        <dbReference type="ARBA" id="ARBA00022692"/>
    </source>
</evidence>
<reference evidence="7 8" key="1">
    <citation type="journal article" date="2019" name="Int. J. Syst. Evol. Microbiol.">
        <title>The Global Catalogue of Microorganisms (GCM) 10K type strain sequencing project: providing services to taxonomists for standard genome sequencing and annotation.</title>
        <authorList>
            <consortium name="The Broad Institute Genomics Platform"/>
            <consortium name="The Broad Institute Genome Sequencing Center for Infectious Disease"/>
            <person name="Wu L."/>
            <person name="Ma J."/>
        </authorList>
    </citation>
    <scope>NUCLEOTIDE SEQUENCE [LARGE SCALE GENOMIC DNA]</scope>
    <source>
        <strain evidence="7 8">JCM 16328</strain>
    </source>
</reference>
<dbReference type="GO" id="GO:0140359">
    <property type="term" value="F:ABC-type transporter activity"/>
    <property type="evidence" value="ECO:0007669"/>
    <property type="project" value="InterPro"/>
</dbReference>
<dbReference type="InterPro" id="IPR013525">
    <property type="entry name" value="ABC2_TM"/>
</dbReference>
<feature type="transmembrane region" description="Helical" evidence="5">
    <location>
        <begin position="177"/>
        <end position="199"/>
    </location>
</feature>
<keyword evidence="4 5" id="KW-0472">Membrane</keyword>
<accession>A0AAV3TBC7</accession>
<dbReference type="AlphaFoldDB" id="A0AAV3TBC7"/>
<protein>
    <submittedName>
        <fullName evidence="7">ABC transporter permease</fullName>
    </submittedName>
</protein>
<feature type="transmembrane region" description="Helical" evidence="5">
    <location>
        <begin position="259"/>
        <end position="283"/>
    </location>
</feature>
<feature type="domain" description="ABC-2 type transporter transmembrane" evidence="6">
    <location>
        <begin position="33"/>
        <end position="305"/>
    </location>
</feature>
<feature type="transmembrane region" description="Helical" evidence="5">
    <location>
        <begin position="327"/>
        <end position="348"/>
    </location>
</feature>
<organism evidence="7 8">
    <name type="scientific">Natronoarchaeum mannanilyticum</name>
    <dbReference type="NCBI Taxonomy" id="926360"/>
    <lineage>
        <taxon>Archaea</taxon>
        <taxon>Methanobacteriati</taxon>
        <taxon>Methanobacteriota</taxon>
        <taxon>Stenosarchaea group</taxon>
        <taxon>Halobacteria</taxon>
        <taxon>Halobacteriales</taxon>
        <taxon>Natronoarchaeaceae</taxon>
    </lineage>
</organism>
<evidence type="ECO:0000259" key="6">
    <source>
        <dbReference type="Pfam" id="PF12698"/>
    </source>
</evidence>
<dbReference type="Pfam" id="PF12698">
    <property type="entry name" value="ABC2_membrane_3"/>
    <property type="match status" value="1"/>
</dbReference>
<sequence length="360" mass="37933">MSRDGSPWGSRLTIAKRELATLKSEKTIVLALVIQLFVAAFSSFLVVGLVSLYDPGGAEGQTVTVGVSGEQRHDLAAIANQQEGVRPVVYDTGESARQAYRDHAVDAAMIANQRSDGRIQVETIAPDSGVESTLVVVSLQETLMEYERYERDQRSAHLDARPLGVPEVPSENPYYGFTYTVLVPLLVLLPVFISGSLAVDAVTEELERGTLELLAVAPVELREIVDGKLLAAAGLAPVQAALWLVLLSANGTPVANAPALLAVAGALSLAVVSMGIALALVTADRRQAQFLYSFGILTIAGVTTLLPEHPLNTIAKLAIGSPAETTWIAVAGYLCIGLAALVGVQFAVGRVDVDRLLGSA</sequence>
<proteinExistence type="predicted"/>
<evidence type="ECO:0000313" key="7">
    <source>
        <dbReference type="EMBL" id="GAA0677290.1"/>
    </source>
</evidence>
<feature type="transmembrane region" description="Helical" evidence="5">
    <location>
        <begin position="27"/>
        <end position="53"/>
    </location>
</feature>